<sequence length="175" mass="18881">MSVVEAASGEGVPSRAAHDIPADRTVIAAVIQWRDKIALFRRSGNLGDDSGLWHCITGFMEAGATPEQQTLEELFEEAGLQPKDLLGLLPGPDLVVADGLGNPWLIHTFTALTSRRRLTINWENDAYRWTAAHKAKRFANRVDWLDNVLDATGHVPRTIPAPGPGASPGRSLGAA</sequence>
<dbReference type="Proteomes" id="UP001589702">
    <property type="component" value="Unassembled WGS sequence"/>
</dbReference>
<dbReference type="Pfam" id="PF00293">
    <property type="entry name" value="NUDIX"/>
    <property type="match status" value="1"/>
</dbReference>
<keyword evidence="4" id="KW-1185">Reference proteome</keyword>
<dbReference type="InterPro" id="IPR000086">
    <property type="entry name" value="NUDIX_hydrolase_dom"/>
</dbReference>
<protein>
    <submittedName>
        <fullName evidence="3">NUDIX domain-containing protein</fullName>
    </submittedName>
</protein>
<organism evidence="3 4">
    <name type="scientific">Arthrobacter ramosus</name>
    <dbReference type="NCBI Taxonomy" id="1672"/>
    <lineage>
        <taxon>Bacteria</taxon>
        <taxon>Bacillati</taxon>
        <taxon>Actinomycetota</taxon>
        <taxon>Actinomycetes</taxon>
        <taxon>Micrococcales</taxon>
        <taxon>Micrococcaceae</taxon>
        <taxon>Arthrobacter</taxon>
    </lineage>
</organism>
<feature type="region of interest" description="Disordered" evidence="1">
    <location>
        <begin position="155"/>
        <end position="175"/>
    </location>
</feature>
<dbReference type="EMBL" id="JBHMBC010000016">
    <property type="protein sequence ID" value="MFB9820023.1"/>
    <property type="molecule type" value="Genomic_DNA"/>
</dbReference>
<evidence type="ECO:0000313" key="3">
    <source>
        <dbReference type="EMBL" id="MFB9820023.1"/>
    </source>
</evidence>
<evidence type="ECO:0000259" key="2">
    <source>
        <dbReference type="PROSITE" id="PS51462"/>
    </source>
</evidence>
<dbReference type="Gene3D" id="3.90.79.10">
    <property type="entry name" value="Nucleoside Triphosphate Pyrophosphohydrolase"/>
    <property type="match status" value="1"/>
</dbReference>
<reference evidence="3 4" key="1">
    <citation type="submission" date="2024-09" db="EMBL/GenBank/DDBJ databases">
        <authorList>
            <person name="Sun Q."/>
            <person name="Mori K."/>
        </authorList>
    </citation>
    <scope>NUCLEOTIDE SEQUENCE [LARGE SCALE GENOMIC DNA]</scope>
    <source>
        <strain evidence="3 4">JCM 1334</strain>
    </source>
</reference>
<comment type="caution">
    <text evidence="3">The sequence shown here is derived from an EMBL/GenBank/DDBJ whole genome shotgun (WGS) entry which is preliminary data.</text>
</comment>
<proteinExistence type="predicted"/>
<accession>A0ABV5XZ50</accession>
<dbReference type="RefSeq" id="WP_234752220.1">
    <property type="nucleotide sequence ID" value="NZ_BAAAWN010000001.1"/>
</dbReference>
<evidence type="ECO:0000256" key="1">
    <source>
        <dbReference type="SAM" id="MobiDB-lite"/>
    </source>
</evidence>
<name>A0ABV5XZ50_ARTRM</name>
<dbReference type="InterPro" id="IPR015797">
    <property type="entry name" value="NUDIX_hydrolase-like_dom_sf"/>
</dbReference>
<feature type="domain" description="Nudix hydrolase" evidence="2">
    <location>
        <begin position="21"/>
        <end position="152"/>
    </location>
</feature>
<gene>
    <name evidence="3" type="ORF">ACFFP1_10980</name>
</gene>
<dbReference type="SUPFAM" id="SSF55811">
    <property type="entry name" value="Nudix"/>
    <property type="match status" value="1"/>
</dbReference>
<dbReference type="PROSITE" id="PS51462">
    <property type="entry name" value="NUDIX"/>
    <property type="match status" value="1"/>
</dbReference>
<evidence type="ECO:0000313" key="4">
    <source>
        <dbReference type="Proteomes" id="UP001589702"/>
    </source>
</evidence>